<reference evidence="2" key="1">
    <citation type="submission" date="2020-11" db="EMBL/GenBank/DDBJ databases">
        <title>Azospira inquinata sp. nov.</title>
        <authorList>
            <person name="Moe W.M."/>
            <person name="Mikes M.C."/>
        </authorList>
    </citation>
    <scope>NUCLEOTIDE SEQUENCE</scope>
    <source>
        <strain evidence="2">Azo-3</strain>
    </source>
</reference>
<name>A0A975SKH6_9RHOO</name>
<dbReference type="Pfam" id="PF08668">
    <property type="entry name" value="HDOD"/>
    <property type="match status" value="1"/>
</dbReference>
<evidence type="ECO:0000313" key="2">
    <source>
        <dbReference type="EMBL" id="QWT47967.1"/>
    </source>
</evidence>
<protein>
    <submittedName>
        <fullName evidence="2">HDOD domain-containing protein</fullName>
    </submittedName>
</protein>
<dbReference type="KEGG" id="aiq:Azoinq_08770"/>
<proteinExistence type="predicted"/>
<dbReference type="RefSeq" id="WP_216129929.1">
    <property type="nucleotide sequence ID" value="NZ_CP064782.1"/>
</dbReference>
<dbReference type="InterPro" id="IPR052340">
    <property type="entry name" value="RNase_Y/CdgJ"/>
</dbReference>
<gene>
    <name evidence="2" type="ORF">Azoinq_08770</name>
</gene>
<feature type="domain" description="HDOD" evidence="1">
    <location>
        <begin position="18"/>
        <end position="212"/>
    </location>
</feature>
<dbReference type="InterPro" id="IPR013976">
    <property type="entry name" value="HDOD"/>
</dbReference>
<sequence length="288" mass="31470">MQTIDEQAVGKLLNGITIPPCPSVLAALSREMRKDRINDTTVTRLISKDVALAAGVIKCANSPLFGTTRPLESVAEALRLLGFNNVLSLVINQLLQTALANGDGQPTLERFWDTATYTAGVCAQLARSLPGTKRETAYTFGLFHDCGLPLLMRRFDDYKLTLGLANQDTLRPFTQVEEERHGTNHAVIGYLLGRNWGLPENLTRAILCHHDFAVLETGELPGESCTLIGLGLVAERIVGSFLRINAEEGDWIKGKAIVARYFGLSDMDMDDLVEDVLFKLNSARGAVA</sequence>
<keyword evidence="3" id="KW-1185">Reference proteome</keyword>
<dbReference type="PANTHER" id="PTHR33525">
    <property type="match status" value="1"/>
</dbReference>
<dbReference type="PROSITE" id="PS51833">
    <property type="entry name" value="HDOD"/>
    <property type="match status" value="1"/>
</dbReference>
<dbReference type="Proteomes" id="UP000683428">
    <property type="component" value="Chromosome"/>
</dbReference>
<accession>A0A975SKH6</accession>
<dbReference type="EMBL" id="CP064782">
    <property type="protein sequence ID" value="QWT47967.1"/>
    <property type="molecule type" value="Genomic_DNA"/>
</dbReference>
<evidence type="ECO:0000259" key="1">
    <source>
        <dbReference type="PROSITE" id="PS51833"/>
    </source>
</evidence>
<dbReference type="AlphaFoldDB" id="A0A975SKH6"/>
<evidence type="ECO:0000313" key="3">
    <source>
        <dbReference type="Proteomes" id="UP000683428"/>
    </source>
</evidence>
<organism evidence="2 3">
    <name type="scientific">Azospira inquinata</name>
    <dbReference type="NCBI Taxonomy" id="2785627"/>
    <lineage>
        <taxon>Bacteria</taxon>
        <taxon>Pseudomonadati</taxon>
        <taxon>Pseudomonadota</taxon>
        <taxon>Betaproteobacteria</taxon>
        <taxon>Rhodocyclales</taxon>
        <taxon>Rhodocyclaceae</taxon>
        <taxon>Azospira</taxon>
    </lineage>
</organism>
<dbReference type="PANTHER" id="PTHR33525:SF6">
    <property type="entry name" value="HDOD DOMAIN-CONTAINING PROTEIN"/>
    <property type="match status" value="1"/>
</dbReference>